<dbReference type="AlphaFoldDB" id="A0A5P8W1R9"/>
<dbReference type="Proteomes" id="UP000326678">
    <property type="component" value="Chromosome Gxm1"/>
</dbReference>
<name>A0A5P8W1R9_9NOSO</name>
<reference evidence="1 2" key="1">
    <citation type="submission" date="2019-10" db="EMBL/GenBank/DDBJ databases">
        <title>Genomic and transcriptomic insights into the perfect genentic adaptation of a filamentous nitrogen-fixing cyanobacterium to rice fields.</title>
        <authorList>
            <person name="Chen Z."/>
        </authorList>
    </citation>
    <scope>NUCLEOTIDE SEQUENCE [LARGE SCALE GENOMIC DNA]</scope>
    <source>
        <strain evidence="1">CCNUC1</strain>
    </source>
</reference>
<dbReference type="KEGG" id="nsh:GXM_04025"/>
<dbReference type="EMBL" id="CP045226">
    <property type="protein sequence ID" value="QFS46544.1"/>
    <property type="molecule type" value="Genomic_DNA"/>
</dbReference>
<proteinExistence type="predicted"/>
<evidence type="ECO:0000313" key="1">
    <source>
        <dbReference type="EMBL" id="QFS46544.1"/>
    </source>
</evidence>
<sequence>MIHASNSDKTQLDALISYGMSDRQTIITLPNPTKNNDKAFC</sequence>
<keyword evidence="2" id="KW-1185">Reference proteome</keyword>
<protein>
    <submittedName>
        <fullName evidence="1">Uncharacterized protein</fullName>
    </submittedName>
</protein>
<organism evidence="1 2">
    <name type="scientific">Nostoc sphaeroides CCNUC1</name>
    <dbReference type="NCBI Taxonomy" id="2653204"/>
    <lineage>
        <taxon>Bacteria</taxon>
        <taxon>Bacillati</taxon>
        <taxon>Cyanobacteriota</taxon>
        <taxon>Cyanophyceae</taxon>
        <taxon>Nostocales</taxon>
        <taxon>Nostocaceae</taxon>
        <taxon>Nostoc</taxon>
    </lineage>
</organism>
<accession>A0A5P8W1R9</accession>
<evidence type="ECO:0000313" key="2">
    <source>
        <dbReference type="Proteomes" id="UP000326678"/>
    </source>
</evidence>
<gene>
    <name evidence="1" type="ORF">GXM_04025</name>
</gene>